<dbReference type="Pfam" id="PF13181">
    <property type="entry name" value="TPR_8"/>
    <property type="match status" value="1"/>
</dbReference>
<reference evidence="1 2" key="1">
    <citation type="journal article" date="2019" name="Nat. Plants">
        <title>Stout camphor tree genome fills gaps in understanding of flowering plant genome evolution.</title>
        <authorList>
            <person name="Chaw S.M."/>
            <person name="Liu Y.C."/>
            <person name="Wu Y.W."/>
            <person name="Wang H.Y."/>
            <person name="Lin C.I."/>
            <person name="Wu C.S."/>
            <person name="Ke H.M."/>
            <person name="Chang L.Y."/>
            <person name="Hsu C.Y."/>
            <person name="Yang H.T."/>
            <person name="Sudianto E."/>
            <person name="Hsu M.H."/>
            <person name="Wu K.P."/>
            <person name="Wang L.N."/>
            <person name="Leebens-Mack J.H."/>
            <person name="Tsai I.J."/>
        </authorList>
    </citation>
    <scope>NUCLEOTIDE SEQUENCE [LARGE SCALE GENOMIC DNA]</scope>
    <source>
        <strain evidence="2">cv. Chaw 1501</strain>
        <tissue evidence="1">Young leaves</tissue>
    </source>
</reference>
<comment type="caution">
    <text evidence="1">The sequence shown here is derived from an EMBL/GenBank/DDBJ whole genome shotgun (WGS) entry which is preliminary data.</text>
</comment>
<gene>
    <name evidence="1" type="ORF">CKAN_01760300</name>
</gene>
<proteinExistence type="predicted"/>
<dbReference type="Proteomes" id="UP000283530">
    <property type="component" value="Unassembled WGS sequence"/>
</dbReference>
<name>A0A443PCT6_9MAGN</name>
<dbReference type="OrthoDB" id="2148490at2759"/>
<keyword evidence="2" id="KW-1185">Reference proteome</keyword>
<dbReference type="SUPFAM" id="SSF48452">
    <property type="entry name" value="TPR-like"/>
    <property type="match status" value="1"/>
</dbReference>
<sequence>MVLDISSLDQCSWSFFYESTKDAILDSSVNIHFHRHPRGAAVLTGTGLRCSLFSKNWLLSRLAAEKDSELARASIALGLFLFSRGLLTEASEHFENAISKIKDDEITQLIIASFGAGISLLSQGRTSEGIQHLKRIAELKEPENPMDKFCYYQGLVTLASTLFNEGQKAEAVKYLRIAAEYDPAVNKYIKECEMDEKTS</sequence>
<dbReference type="InterPro" id="IPR019734">
    <property type="entry name" value="TPR_rpt"/>
</dbReference>
<dbReference type="STRING" id="337451.A0A443PCT6"/>
<dbReference type="SMART" id="SM00028">
    <property type="entry name" value="TPR"/>
    <property type="match status" value="3"/>
</dbReference>
<dbReference type="InterPro" id="IPR011990">
    <property type="entry name" value="TPR-like_helical_dom_sf"/>
</dbReference>
<protein>
    <submittedName>
        <fullName evidence="1">ALBINO3-like protein 3, mitochondrial isoform X1</fullName>
    </submittedName>
</protein>
<accession>A0A443PCT6</accession>
<evidence type="ECO:0000313" key="1">
    <source>
        <dbReference type="EMBL" id="RWR88579.1"/>
    </source>
</evidence>
<dbReference type="Gene3D" id="1.25.40.10">
    <property type="entry name" value="Tetratricopeptide repeat domain"/>
    <property type="match status" value="1"/>
</dbReference>
<dbReference type="EMBL" id="QPKB01000007">
    <property type="protein sequence ID" value="RWR88579.1"/>
    <property type="molecule type" value="Genomic_DNA"/>
</dbReference>
<organism evidence="1 2">
    <name type="scientific">Cinnamomum micranthum f. kanehirae</name>
    <dbReference type="NCBI Taxonomy" id="337451"/>
    <lineage>
        <taxon>Eukaryota</taxon>
        <taxon>Viridiplantae</taxon>
        <taxon>Streptophyta</taxon>
        <taxon>Embryophyta</taxon>
        <taxon>Tracheophyta</taxon>
        <taxon>Spermatophyta</taxon>
        <taxon>Magnoliopsida</taxon>
        <taxon>Magnoliidae</taxon>
        <taxon>Laurales</taxon>
        <taxon>Lauraceae</taxon>
        <taxon>Cinnamomum</taxon>
    </lineage>
</organism>
<dbReference type="AlphaFoldDB" id="A0A443PCT6"/>
<evidence type="ECO:0000313" key="2">
    <source>
        <dbReference type="Proteomes" id="UP000283530"/>
    </source>
</evidence>